<feature type="transmembrane region" description="Helical" evidence="7">
    <location>
        <begin position="6"/>
        <end position="25"/>
    </location>
</feature>
<evidence type="ECO:0000256" key="2">
    <source>
        <dbReference type="ARBA" id="ARBA00022692"/>
    </source>
</evidence>
<evidence type="ECO:0000256" key="5">
    <source>
        <dbReference type="ARBA" id="ARBA00023078"/>
    </source>
</evidence>
<evidence type="ECO:0000256" key="1">
    <source>
        <dbReference type="ARBA" id="ARBA00022531"/>
    </source>
</evidence>
<keyword evidence="8" id="KW-0934">Plastid</keyword>
<organism evidence="8">
    <name type="scientific">Picea glauca</name>
    <name type="common">White spruce</name>
    <name type="synonym">Pinus glauca</name>
    <dbReference type="NCBI Taxonomy" id="3330"/>
    <lineage>
        <taxon>Eukaryota</taxon>
        <taxon>Viridiplantae</taxon>
        <taxon>Streptophyta</taxon>
        <taxon>Embryophyta</taxon>
        <taxon>Tracheophyta</taxon>
        <taxon>Spermatophyta</taxon>
        <taxon>Pinopsida</taxon>
        <taxon>Pinidae</taxon>
        <taxon>Conifers I</taxon>
        <taxon>Pinales</taxon>
        <taxon>Pinaceae</taxon>
        <taxon>Picea</taxon>
    </lineage>
</organism>
<dbReference type="AlphaFoldDB" id="A0A0S2LRW2"/>
<keyword evidence="2 7" id="KW-0812">Transmembrane</keyword>
<dbReference type="Pfam" id="PF07465">
    <property type="entry name" value="PsaM"/>
    <property type="match status" value="1"/>
</dbReference>
<evidence type="ECO:0000313" key="8">
    <source>
        <dbReference type="EMBL" id="ALO64231.1"/>
    </source>
</evidence>
<dbReference type="SUPFAM" id="SSF81548">
    <property type="entry name" value="Subunit XII of photosystem I reaction centre, PsaM"/>
    <property type="match status" value="1"/>
</dbReference>
<gene>
    <name evidence="7 8" type="primary">psaM</name>
    <name evidence="8" type="ORF">OU3CP_gene38</name>
</gene>
<evidence type="ECO:0000256" key="7">
    <source>
        <dbReference type="HAMAP-Rule" id="MF_00828"/>
    </source>
</evidence>
<reference evidence="8" key="1">
    <citation type="submission" date="2015-08" db="EMBL/GenBank/DDBJ databases">
        <title>Organellar Genomes of White Spruce (Picea glauca): Assembly and Annotation.</title>
        <authorList>
            <consortium name="SMarTForests"/>
            <person name="Jackman S.D."/>
            <person name="Warren R."/>
            <person name="Gibb E."/>
            <person name="Vandervalk B.P."/>
            <person name="Mohamadi H."/>
            <person name="Chu J."/>
            <person name="Raymond A."/>
            <person name="Pleasance S."/>
            <person name="Coope R."/>
            <person name="Wildung M.R."/>
            <person name="Ritland C.E."/>
            <person name="Bousquet J."/>
            <person name="Jones S.J.M."/>
            <person name="Bohlmann J.C."/>
            <person name="Birol I."/>
        </authorList>
    </citation>
    <scope>NUCLEOTIDE SEQUENCE [LARGE SCALE GENOMIC DNA]</scope>
</reference>
<keyword evidence="3 7" id="KW-0603">Photosystem I</keyword>
<geneLocation type="chloroplast" evidence="8"/>
<proteinExistence type="inferred from homology"/>
<name>A0A0S2LRW2_PICGL</name>
<dbReference type="NCBIfam" id="TIGR03053">
    <property type="entry name" value="PS_I_psaM"/>
    <property type="match status" value="1"/>
</dbReference>
<dbReference type="InterPro" id="IPR010010">
    <property type="entry name" value="PSI_PsaM"/>
</dbReference>
<sequence length="30" mass="3374">MIIEVQFFIAFVLAFATINLAIKLGKALYD</sequence>
<dbReference type="GO" id="GO:0015979">
    <property type="term" value="P:photosynthesis"/>
    <property type="evidence" value="ECO:0007669"/>
    <property type="project" value="UniProtKB-UniRule"/>
</dbReference>
<dbReference type="GeneID" id="26373575"/>
<keyword evidence="6 7" id="KW-0472">Membrane</keyword>
<dbReference type="GO" id="GO:0009522">
    <property type="term" value="C:photosystem I"/>
    <property type="evidence" value="ECO:0007669"/>
    <property type="project" value="UniProtKB-KW"/>
</dbReference>
<keyword evidence="4 7" id="KW-1133">Transmembrane helix</keyword>
<evidence type="ECO:0000256" key="4">
    <source>
        <dbReference type="ARBA" id="ARBA00022989"/>
    </source>
</evidence>
<dbReference type="EMBL" id="KT634228">
    <property type="protein sequence ID" value="ALO64231.1"/>
    <property type="molecule type" value="Genomic_DNA"/>
</dbReference>
<comment type="similarity">
    <text evidence="7">Belongs to the PsaM family.</text>
</comment>
<evidence type="ECO:0000256" key="6">
    <source>
        <dbReference type="ARBA" id="ARBA00023136"/>
    </source>
</evidence>
<protein>
    <recommendedName>
        <fullName evidence="7">Photosystem I reaction center subunit XII</fullName>
    </recommendedName>
    <alternativeName>
        <fullName evidence="7">PSI-M</fullName>
    </alternativeName>
</protein>
<keyword evidence="8" id="KW-0150">Chloroplast</keyword>
<dbReference type="GO" id="GO:0009535">
    <property type="term" value="C:chloroplast thylakoid membrane"/>
    <property type="evidence" value="ECO:0007669"/>
    <property type="project" value="UniProtKB-SubCell"/>
</dbReference>
<comment type="subcellular location">
    <subcellularLocation>
        <location evidence="7">Plastid</location>
        <location evidence="7">Chloroplast thylakoid membrane</location>
        <topology evidence="7">Single-pass membrane protein</topology>
    </subcellularLocation>
</comment>
<keyword evidence="1 7" id="KW-0602">Photosynthesis</keyword>
<dbReference type="RefSeq" id="YP_009185714.1">
    <property type="nucleotide sequence ID" value="NC_028594.1"/>
</dbReference>
<accession>A0A0S2LRW2</accession>
<dbReference type="HAMAP" id="MF_00828">
    <property type="entry name" value="PSI_PsaM"/>
    <property type="match status" value="1"/>
</dbReference>
<evidence type="ECO:0000256" key="3">
    <source>
        <dbReference type="ARBA" id="ARBA00022836"/>
    </source>
</evidence>
<dbReference type="InterPro" id="IPR037279">
    <property type="entry name" value="PSI_PsaM_sf"/>
</dbReference>
<keyword evidence="5 7" id="KW-0793">Thylakoid</keyword>